<evidence type="ECO:0000259" key="2">
    <source>
        <dbReference type="PROSITE" id="PS50181"/>
    </source>
</evidence>
<accession>A0A8H5BVY0</accession>
<dbReference type="SUPFAM" id="SSF81383">
    <property type="entry name" value="F-box domain"/>
    <property type="match status" value="1"/>
</dbReference>
<dbReference type="Proteomes" id="UP000567179">
    <property type="component" value="Unassembled WGS sequence"/>
</dbReference>
<dbReference type="AlphaFoldDB" id="A0A8H5BVY0"/>
<feature type="domain" description="F-box" evidence="2">
    <location>
        <begin position="91"/>
        <end position="140"/>
    </location>
</feature>
<keyword evidence="4" id="KW-1185">Reference proteome</keyword>
<organism evidence="3 4">
    <name type="scientific">Psilocybe cf. subviscida</name>
    <dbReference type="NCBI Taxonomy" id="2480587"/>
    <lineage>
        <taxon>Eukaryota</taxon>
        <taxon>Fungi</taxon>
        <taxon>Dikarya</taxon>
        <taxon>Basidiomycota</taxon>
        <taxon>Agaricomycotina</taxon>
        <taxon>Agaricomycetes</taxon>
        <taxon>Agaricomycetidae</taxon>
        <taxon>Agaricales</taxon>
        <taxon>Agaricineae</taxon>
        <taxon>Strophariaceae</taxon>
        <taxon>Psilocybe</taxon>
    </lineage>
</organism>
<protein>
    <recommendedName>
        <fullName evidence="2">F-box domain-containing protein</fullName>
    </recommendedName>
</protein>
<name>A0A8H5BVY0_9AGAR</name>
<dbReference type="InterPro" id="IPR001810">
    <property type="entry name" value="F-box_dom"/>
</dbReference>
<proteinExistence type="predicted"/>
<comment type="caution">
    <text evidence="3">The sequence shown here is derived from an EMBL/GenBank/DDBJ whole genome shotgun (WGS) entry which is preliminary data.</text>
</comment>
<evidence type="ECO:0000313" key="3">
    <source>
        <dbReference type="EMBL" id="KAF5330318.1"/>
    </source>
</evidence>
<evidence type="ECO:0000256" key="1">
    <source>
        <dbReference type="SAM" id="MobiDB-lite"/>
    </source>
</evidence>
<feature type="region of interest" description="Disordered" evidence="1">
    <location>
        <begin position="333"/>
        <end position="360"/>
    </location>
</feature>
<sequence length="360" mass="41512">MSITRTTTLETGTVRLTAPFPRRDASTGWVEAVDNPSKRLRLLEPAQRAPNQFATYNTLYEVKRGLRWGKHKSTVPFFRHPIRQQGCFESGLDLLEMPLETFYMIAALLSPRDLLKLSRSSKSVRAKLMTRNARWVWREVIERQGHPECPEDMSEPSYLSFLYDEECMSCDAPYPSVDFRQAFMRLRLCDDCAEINLRPKDDMIEELEERCRNTPRDVKLLSDILPGYEAADFHEQSLRDLVGYDEDSLVFESEVEVLIDAFYVAKSKGVDPFHKFLRGRRRAVKERKEGALLLAQTAQHILKSQLRLKDLQIPRLDARTLFGPMKARLDRAAQLPFRDASQTTKDEDDLDSNSDSDVSS</sequence>
<dbReference type="PROSITE" id="PS50181">
    <property type="entry name" value="FBOX"/>
    <property type="match status" value="1"/>
</dbReference>
<evidence type="ECO:0000313" key="4">
    <source>
        <dbReference type="Proteomes" id="UP000567179"/>
    </source>
</evidence>
<gene>
    <name evidence="3" type="ORF">D9619_005319</name>
</gene>
<reference evidence="3 4" key="1">
    <citation type="journal article" date="2020" name="ISME J.">
        <title>Uncovering the hidden diversity of litter-decomposition mechanisms in mushroom-forming fungi.</title>
        <authorList>
            <person name="Floudas D."/>
            <person name="Bentzer J."/>
            <person name="Ahren D."/>
            <person name="Johansson T."/>
            <person name="Persson P."/>
            <person name="Tunlid A."/>
        </authorList>
    </citation>
    <scope>NUCLEOTIDE SEQUENCE [LARGE SCALE GENOMIC DNA]</scope>
    <source>
        <strain evidence="3 4">CBS 101986</strain>
    </source>
</reference>
<dbReference type="OrthoDB" id="2322499at2759"/>
<dbReference type="InterPro" id="IPR036047">
    <property type="entry name" value="F-box-like_dom_sf"/>
</dbReference>
<dbReference type="EMBL" id="JAACJJ010000001">
    <property type="protein sequence ID" value="KAF5330318.1"/>
    <property type="molecule type" value="Genomic_DNA"/>
</dbReference>